<name>U6JYM9_9EIME</name>
<feature type="compositionally biased region" description="Pro residues" evidence="1">
    <location>
        <begin position="179"/>
        <end position="191"/>
    </location>
</feature>
<keyword evidence="3" id="KW-1185">Reference proteome</keyword>
<dbReference type="EMBL" id="HG681468">
    <property type="protein sequence ID" value="CDJ28633.1"/>
    <property type="molecule type" value="Genomic_DNA"/>
</dbReference>
<evidence type="ECO:0000313" key="3">
    <source>
        <dbReference type="Proteomes" id="UP000030744"/>
    </source>
</evidence>
<gene>
    <name evidence="2" type="ORF">EMH_0001930</name>
</gene>
<dbReference type="AlphaFoldDB" id="U6JYM9"/>
<sequence length="391" mass="42080">MKRRDWLAALSLLSTRRRLDLRSPSFRAFVAAALQQQELLQAPYIHLTIHRLGVIGYSPALWQLTQHLQPLLQQQQLSSKQLAVCAWGLAKNGVTQPPVWELIALRDAKITKVFSVPLHKRPSNSSSSSRHRAYLPFRETVPLDCLPLLLPILKPAQVYSQGDTQAAGHAPATAETMPSAPPPEAAAPPPTAAATDAAPVPEAGVVGHTPAPSLGPTGEESPSVSAAVPAAAAAVAAAAKDGLRSSALLHSACTDVLLEVLCEETRLLRLDHTTNTSMVAALAEALADMQLVDPRLVYQLVLFSQQRGAAQFQGEQLLKVLEAFEGCQIADSKAWAKLVHRAQDVAADLDLKGLKRLRQLARRSGHSNARIEGVVDHFEALKEDVQRCGPL</sequence>
<organism evidence="2 3">
    <name type="scientific">Eimeria mitis</name>
    <dbReference type="NCBI Taxonomy" id="44415"/>
    <lineage>
        <taxon>Eukaryota</taxon>
        <taxon>Sar</taxon>
        <taxon>Alveolata</taxon>
        <taxon>Apicomplexa</taxon>
        <taxon>Conoidasida</taxon>
        <taxon>Coccidia</taxon>
        <taxon>Eucoccidiorida</taxon>
        <taxon>Eimeriorina</taxon>
        <taxon>Eimeriidae</taxon>
        <taxon>Eimeria</taxon>
    </lineage>
</organism>
<dbReference type="VEuPathDB" id="ToxoDB:EMH_0001930"/>
<proteinExistence type="predicted"/>
<dbReference type="Proteomes" id="UP000030744">
    <property type="component" value="Unassembled WGS sequence"/>
</dbReference>
<evidence type="ECO:0000256" key="1">
    <source>
        <dbReference type="SAM" id="MobiDB-lite"/>
    </source>
</evidence>
<evidence type="ECO:0000313" key="2">
    <source>
        <dbReference type="EMBL" id="CDJ28633.1"/>
    </source>
</evidence>
<reference evidence="2" key="1">
    <citation type="submission" date="2013-10" db="EMBL/GenBank/DDBJ databases">
        <title>Genomic analysis of the causative agents of coccidiosis in chickens.</title>
        <authorList>
            <person name="Reid A.J."/>
            <person name="Blake D."/>
            <person name="Billington K."/>
            <person name="Browne H."/>
            <person name="Dunn M."/>
            <person name="Hung S."/>
            <person name="Kawahara F."/>
            <person name="Miranda-Saavedra D."/>
            <person name="Mourier T."/>
            <person name="Nagra H."/>
            <person name="Otto T.D."/>
            <person name="Rawlings N."/>
            <person name="Sanchez A."/>
            <person name="Sanders M."/>
            <person name="Subramaniam C."/>
            <person name="Tay Y."/>
            <person name="Dear P."/>
            <person name="Doerig C."/>
            <person name="Gruber A."/>
            <person name="Parkinson J."/>
            <person name="Shirley M."/>
            <person name="Wan K.L."/>
            <person name="Berriman M."/>
            <person name="Tomley F."/>
            <person name="Pain A."/>
        </authorList>
    </citation>
    <scope>NUCLEOTIDE SEQUENCE [LARGE SCALE GENOMIC DNA]</scope>
    <source>
        <strain evidence="2">Houghton</strain>
    </source>
</reference>
<accession>U6JYM9</accession>
<reference evidence="2" key="2">
    <citation type="submission" date="2013-10" db="EMBL/GenBank/DDBJ databases">
        <authorList>
            <person name="Aslett M."/>
        </authorList>
    </citation>
    <scope>NUCLEOTIDE SEQUENCE [LARGE SCALE GENOMIC DNA]</scope>
    <source>
        <strain evidence="2">Houghton</strain>
    </source>
</reference>
<feature type="region of interest" description="Disordered" evidence="1">
    <location>
        <begin position="163"/>
        <end position="222"/>
    </location>
</feature>
<dbReference type="OrthoDB" id="436833at2759"/>
<protein>
    <submittedName>
        <fullName evidence="2">Uncharacterized protein</fullName>
    </submittedName>
</protein>
<feature type="compositionally biased region" description="Low complexity" evidence="1">
    <location>
        <begin position="192"/>
        <end position="203"/>
    </location>
</feature>
<dbReference type="RefSeq" id="XP_013351207.1">
    <property type="nucleotide sequence ID" value="XM_013495753.1"/>
</dbReference>
<dbReference type="GeneID" id="25375267"/>